<feature type="repeat" description="WD" evidence="9">
    <location>
        <begin position="15"/>
        <end position="55"/>
    </location>
</feature>
<dbReference type="InterPro" id="IPR015943">
    <property type="entry name" value="WD40/YVTN_repeat-like_dom_sf"/>
</dbReference>
<proteinExistence type="inferred from homology"/>
<evidence type="ECO:0000256" key="1">
    <source>
        <dbReference type="ARBA" id="ARBA00004123"/>
    </source>
</evidence>
<dbReference type="EMBL" id="LXWW01000045">
    <property type="protein sequence ID" value="OAO17100.1"/>
    <property type="molecule type" value="Genomic_DNA"/>
</dbReference>
<comment type="similarity">
    <text evidence="2">Belongs to the WD repeat HIR1 family.</text>
</comment>
<sequence>MKVKTIEIAWHRRPEANHNDPVLSVDFLNETVFATGGGDHEVKIWRLNTSGEEPTVEYCCSLKGHSQSVNVVRFSPNKKLLASAGDDGCIFVWGLREKVCSDWCNITKENCYWKKCIRGHAMDIYDISWCPNSEFIVSSGTDSNVIIWGIDGAQYNRIHEHTGYIQGIDWSQDDAAIVSVANDRTARVYSYAKGHGNACLQIDDPTAVPALRTEHRISRNIVNNKPLNCRAVLKKMCYTNTPSEEMEVEEPETVESAKSSKGYYMFLGDTVPSFYRRPHSSSDGLFTLIPCGVNLEKEGASPRNCAYMYLNGVFEKPIACYPVFNYPTVVCRFSSVRYKRPEGKEPGLMDLVGLPYYHVFALATTEEVFIFSTNQAEPLFYVTNIHYAQICDFAWSQSGKFAFTASSDGYCTLFQFEEGELGARV</sequence>
<evidence type="ECO:0000256" key="8">
    <source>
        <dbReference type="ARBA" id="ARBA00023242"/>
    </source>
</evidence>
<evidence type="ECO:0000256" key="4">
    <source>
        <dbReference type="ARBA" id="ARBA00022737"/>
    </source>
</evidence>
<comment type="caution">
    <text evidence="11">The sequence shown here is derived from an EMBL/GenBank/DDBJ whole genome shotgun (WGS) entry which is preliminary data.</text>
</comment>
<keyword evidence="8" id="KW-0539">Nucleus</keyword>
<evidence type="ECO:0000256" key="6">
    <source>
        <dbReference type="ARBA" id="ARBA00022853"/>
    </source>
</evidence>
<feature type="repeat" description="WD" evidence="9">
    <location>
        <begin position="117"/>
        <end position="158"/>
    </location>
</feature>
<evidence type="ECO:0000313" key="11">
    <source>
        <dbReference type="EMBL" id="OAO17100.1"/>
    </source>
</evidence>
<dbReference type="SUPFAM" id="SSF50978">
    <property type="entry name" value="WD40 repeat-like"/>
    <property type="match status" value="1"/>
</dbReference>
<keyword evidence="6" id="KW-0156">Chromatin regulator</keyword>
<dbReference type="SMART" id="SM00320">
    <property type="entry name" value="WD40"/>
    <property type="match status" value="5"/>
</dbReference>
<dbReference type="Gene3D" id="2.130.10.10">
    <property type="entry name" value="YVTN repeat-like/Quinoprotein amine dehydrogenase"/>
    <property type="match status" value="2"/>
</dbReference>
<evidence type="ECO:0000259" key="10">
    <source>
        <dbReference type="Pfam" id="PF24105"/>
    </source>
</evidence>
<dbReference type="GO" id="GO:0033186">
    <property type="term" value="C:CAF-1 complex"/>
    <property type="evidence" value="ECO:0007669"/>
    <property type="project" value="TreeGrafter"/>
</dbReference>
<dbReference type="PROSITE" id="PS50082">
    <property type="entry name" value="WD_REPEATS_2"/>
    <property type="match status" value="4"/>
</dbReference>
<evidence type="ECO:0000256" key="7">
    <source>
        <dbReference type="ARBA" id="ARBA00023204"/>
    </source>
</evidence>
<feature type="domain" description="CAF1B/HIR1 beta-propeller" evidence="10">
    <location>
        <begin position="250"/>
        <end position="421"/>
    </location>
</feature>
<gene>
    <name evidence="11" type="ORF">AV274_1126</name>
</gene>
<dbReference type="Proteomes" id="UP000078348">
    <property type="component" value="Unassembled WGS sequence"/>
</dbReference>
<reference evidence="11 12" key="1">
    <citation type="submission" date="2016-05" db="EMBL/GenBank/DDBJ databases">
        <title>Nuclear genome of Blastocystis sp. subtype 1 NandII.</title>
        <authorList>
            <person name="Gentekaki E."/>
            <person name="Curtis B."/>
            <person name="Stairs C."/>
            <person name="Eme L."/>
            <person name="Herman E."/>
            <person name="Klimes V."/>
            <person name="Arias M.C."/>
            <person name="Elias M."/>
            <person name="Hilliou F."/>
            <person name="Klute M."/>
            <person name="Malik S.-B."/>
            <person name="Pightling A."/>
            <person name="Rachubinski R."/>
            <person name="Salas D."/>
            <person name="Schlacht A."/>
            <person name="Suga H."/>
            <person name="Archibald J."/>
            <person name="Ball S.G."/>
            <person name="Clark G."/>
            <person name="Dacks J."/>
            <person name="Van Der Giezen M."/>
            <person name="Tsaousis A."/>
            <person name="Roger A."/>
        </authorList>
    </citation>
    <scope>NUCLEOTIDE SEQUENCE [LARGE SCALE GENOMIC DNA]</scope>
    <source>
        <strain evidence="12">ATCC 50177 / NandII</strain>
    </source>
</reference>
<dbReference type="InterPro" id="IPR055410">
    <property type="entry name" value="Beta-prop_CAF1B_HIR1"/>
</dbReference>
<keyword evidence="3 9" id="KW-0853">WD repeat</keyword>
<accession>A0A196SJ87</accession>
<dbReference type="InterPro" id="IPR045145">
    <property type="entry name" value="PTHR15271"/>
</dbReference>
<dbReference type="PANTHER" id="PTHR15271">
    <property type="entry name" value="CHROMATIN ASSEMBLY FACTOR 1 SUBUNIT B"/>
    <property type="match status" value="1"/>
</dbReference>
<dbReference type="GO" id="GO:0005634">
    <property type="term" value="C:nucleus"/>
    <property type="evidence" value="ECO:0007669"/>
    <property type="project" value="UniProtKB-SubCell"/>
</dbReference>
<keyword evidence="5" id="KW-0227">DNA damage</keyword>
<dbReference type="Pfam" id="PF24105">
    <property type="entry name" value="Beta-prop_CAF1B_HIR1"/>
    <property type="match status" value="2"/>
</dbReference>
<evidence type="ECO:0000256" key="5">
    <source>
        <dbReference type="ARBA" id="ARBA00022763"/>
    </source>
</evidence>
<name>A0A196SJ87_BLAHN</name>
<dbReference type="InterPro" id="IPR001680">
    <property type="entry name" value="WD40_rpt"/>
</dbReference>
<feature type="repeat" description="WD" evidence="9">
    <location>
        <begin position="158"/>
        <end position="190"/>
    </location>
</feature>
<feature type="domain" description="CAF1B/HIR1 beta-propeller" evidence="10">
    <location>
        <begin position="1"/>
        <end position="193"/>
    </location>
</feature>
<dbReference type="GO" id="GO:0006281">
    <property type="term" value="P:DNA repair"/>
    <property type="evidence" value="ECO:0007669"/>
    <property type="project" value="UniProtKB-KW"/>
</dbReference>
<dbReference type="GO" id="GO:0006334">
    <property type="term" value="P:nucleosome assembly"/>
    <property type="evidence" value="ECO:0007669"/>
    <property type="project" value="TreeGrafter"/>
</dbReference>
<dbReference type="AlphaFoldDB" id="A0A196SJ87"/>
<dbReference type="GO" id="GO:0006335">
    <property type="term" value="P:DNA replication-dependent chromatin assembly"/>
    <property type="evidence" value="ECO:0007669"/>
    <property type="project" value="InterPro"/>
</dbReference>
<comment type="subcellular location">
    <subcellularLocation>
        <location evidence="1">Nucleus</location>
    </subcellularLocation>
</comment>
<dbReference type="OrthoDB" id="71227at2759"/>
<feature type="repeat" description="WD" evidence="9">
    <location>
        <begin position="62"/>
        <end position="96"/>
    </location>
</feature>
<keyword evidence="12" id="KW-1185">Reference proteome</keyword>
<evidence type="ECO:0000313" key="12">
    <source>
        <dbReference type="Proteomes" id="UP000078348"/>
    </source>
</evidence>
<dbReference type="PANTHER" id="PTHR15271:SF4">
    <property type="entry name" value="CHROMATIN ASSEMBLY FACTOR 1 SUBUNIT B"/>
    <property type="match status" value="1"/>
</dbReference>
<dbReference type="PROSITE" id="PS50294">
    <property type="entry name" value="WD_REPEATS_REGION"/>
    <property type="match status" value="3"/>
</dbReference>
<evidence type="ECO:0000256" key="2">
    <source>
        <dbReference type="ARBA" id="ARBA00007306"/>
    </source>
</evidence>
<keyword evidence="7" id="KW-0234">DNA repair</keyword>
<keyword evidence="4" id="KW-0677">Repeat</keyword>
<dbReference type="STRING" id="478820.A0A196SJ87"/>
<protein>
    <submittedName>
        <fullName evidence="11">Transducin/WD40 domain-containing protein</fullName>
    </submittedName>
</protein>
<evidence type="ECO:0000256" key="9">
    <source>
        <dbReference type="PROSITE-ProRule" id="PRU00221"/>
    </source>
</evidence>
<organism evidence="11 12">
    <name type="scientific">Blastocystis sp. subtype 1 (strain ATCC 50177 / NandII)</name>
    <dbReference type="NCBI Taxonomy" id="478820"/>
    <lineage>
        <taxon>Eukaryota</taxon>
        <taxon>Sar</taxon>
        <taxon>Stramenopiles</taxon>
        <taxon>Bigyra</taxon>
        <taxon>Opalozoa</taxon>
        <taxon>Opalinata</taxon>
        <taxon>Blastocystidae</taxon>
        <taxon>Blastocystis</taxon>
    </lineage>
</organism>
<dbReference type="InterPro" id="IPR036322">
    <property type="entry name" value="WD40_repeat_dom_sf"/>
</dbReference>
<evidence type="ECO:0000256" key="3">
    <source>
        <dbReference type="ARBA" id="ARBA00022574"/>
    </source>
</evidence>